<evidence type="ECO:0008006" key="4">
    <source>
        <dbReference type="Google" id="ProtNLM"/>
    </source>
</evidence>
<evidence type="ECO:0000313" key="3">
    <source>
        <dbReference type="Proteomes" id="UP000688947"/>
    </source>
</evidence>
<dbReference type="AlphaFoldDB" id="A0A8T1U5D8"/>
<comment type="caution">
    <text evidence="2">The sequence shown here is derived from an EMBL/GenBank/DDBJ whole genome shotgun (WGS) entry which is preliminary data.</text>
</comment>
<organism evidence="2 3">
    <name type="scientific">Phytophthora cactorum</name>
    <dbReference type="NCBI Taxonomy" id="29920"/>
    <lineage>
        <taxon>Eukaryota</taxon>
        <taxon>Sar</taxon>
        <taxon>Stramenopiles</taxon>
        <taxon>Oomycota</taxon>
        <taxon>Peronosporomycetes</taxon>
        <taxon>Peronosporales</taxon>
        <taxon>Peronosporaceae</taxon>
        <taxon>Phytophthora</taxon>
    </lineage>
</organism>
<name>A0A8T1U5D8_9STRA</name>
<gene>
    <name evidence="2" type="ORF">JG687_00012814</name>
</gene>
<evidence type="ECO:0000313" key="2">
    <source>
        <dbReference type="EMBL" id="KAG6952762.1"/>
    </source>
</evidence>
<evidence type="ECO:0000256" key="1">
    <source>
        <dbReference type="SAM" id="SignalP"/>
    </source>
</evidence>
<feature type="chain" id="PRO_5035847131" description="Secreted protein" evidence="1">
    <location>
        <begin position="38"/>
        <end position="70"/>
    </location>
</feature>
<feature type="signal peptide" evidence="1">
    <location>
        <begin position="1"/>
        <end position="37"/>
    </location>
</feature>
<reference evidence="2" key="1">
    <citation type="submission" date="2021-01" db="EMBL/GenBank/DDBJ databases">
        <title>Phytophthora aleatoria, a newly-described species from Pinus radiata is distinct from Phytophthora cactorum isolates based on comparative genomics.</title>
        <authorList>
            <person name="Mcdougal R."/>
            <person name="Panda P."/>
            <person name="Williams N."/>
            <person name="Studholme D.J."/>
        </authorList>
    </citation>
    <scope>NUCLEOTIDE SEQUENCE</scope>
    <source>
        <strain evidence="2">NZFS 3830</strain>
    </source>
</reference>
<protein>
    <recommendedName>
        <fullName evidence="4">Secreted protein</fullName>
    </recommendedName>
</protein>
<dbReference type="Proteomes" id="UP000688947">
    <property type="component" value="Unassembled WGS sequence"/>
</dbReference>
<keyword evidence="1" id="KW-0732">Signal</keyword>
<feature type="non-terminal residue" evidence="2">
    <location>
        <position position="70"/>
    </location>
</feature>
<proteinExistence type="predicted"/>
<sequence>MFDGWSTALCPMLLCTASSKQMAFFACSFLLCRLSTSSSMVCWMCTTRNATWSRLSSVTTAVPTSQLSLS</sequence>
<dbReference type="EMBL" id="JAENGZ010000890">
    <property type="protein sequence ID" value="KAG6952762.1"/>
    <property type="molecule type" value="Genomic_DNA"/>
</dbReference>
<accession>A0A8T1U5D8</accession>